<evidence type="ECO:0000256" key="2">
    <source>
        <dbReference type="PROSITE-ProRule" id="PRU00192"/>
    </source>
</evidence>
<evidence type="ECO:0000256" key="1">
    <source>
        <dbReference type="ARBA" id="ARBA00022443"/>
    </source>
</evidence>
<keyword evidence="6" id="KW-1185">Reference proteome</keyword>
<comment type="caution">
    <text evidence="5">The sequence shown here is derived from an EMBL/GenBank/DDBJ whole genome shotgun (WGS) entry which is preliminary data.</text>
</comment>
<dbReference type="AlphaFoldDB" id="A0AAN8MM28"/>
<sequence>MANPNRFYMSSPRFYVEEEPKTNEISDYRYHKDYSGRHSIADLSLTSYRPYEHRGRYESQSEHRFYRSRSRSSSRSSSDSRTRVSHSRSHHARSHSRHHSSRHGDRHHRRHHRRRDSVSSCSSSDSLSSVTLSTPPQFVTSIHEFEKTEKGDLAMKIGDVIEVKRYVDENWYKGTNLSTRKRGIFPIAFVKEVEVSSTKVVEQLSAKRETSQSRTSGKLVVELPQETERKGSFFYPTDTVIVRDRGNKITSTGYKEVDQDVILIRPKDTVNNEPAKVVCPTAEREVAEDVTIIQPRRNAEAPVVKDDKIIIPIRRKEIPYSEVAQYANNGPEIDVERFRVHSGNRSSEGRYVIERSKDSSGKSIVVERPIVVQRPREIEEAGTVVSQGSRSRARSIKEIHIGRDLSYSPPGGRVKMLPPPKTIAYNEYGTPVFVSTQSFAPAPAMAAPTKPRYAPRAIGVAPAPLVPQAHIRRTYQY</sequence>
<keyword evidence="1 2" id="KW-0728">SH3 domain</keyword>
<feature type="compositionally biased region" description="Basic residues" evidence="3">
    <location>
        <begin position="83"/>
        <end position="115"/>
    </location>
</feature>
<dbReference type="EMBL" id="JAVHNR010000012">
    <property type="protein sequence ID" value="KAK6330079.1"/>
    <property type="molecule type" value="Genomic_DNA"/>
</dbReference>
<gene>
    <name evidence="5" type="ORF">TWF718_003507</name>
</gene>
<evidence type="ECO:0000259" key="4">
    <source>
        <dbReference type="PROSITE" id="PS50002"/>
    </source>
</evidence>
<feature type="region of interest" description="Disordered" evidence="3">
    <location>
        <begin position="39"/>
        <end position="133"/>
    </location>
</feature>
<dbReference type="InterPro" id="IPR036028">
    <property type="entry name" value="SH3-like_dom_sf"/>
</dbReference>
<protein>
    <recommendedName>
        <fullName evidence="4">SH3 domain-containing protein</fullName>
    </recommendedName>
</protein>
<dbReference type="SUPFAM" id="SSF50044">
    <property type="entry name" value="SH3-domain"/>
    <property type="match status" value="1"/>
</dbReference>
<reference evidence="5 6" key="1">
    <citation type="submission" date="2019-10" db="EMBL/GenBank/DDBJ databases">
        <authorList>
            <person name="Palmer J.M."/>
        </authorList>
    </citation>
    <scope>NUCLEOTIDE SEQUENCE [LARGE SCALE GENOMIC DNA]</scope>
    <source>
        <strain evidence="5 6">TWF718</strain>
    </source>
</reference>
<evidence type="ECO:0000313" key="6">
    <source>
        <dbReference type="Proteomes" id="UP001313282"/>
    </source>
</evidence>
<dbReference type="SMART" id="SM00326">
    <property type="entry name" value="SH3"/>
    <property type="match status" value="1"/>
</dbReference>
<accession>A0AAN8MM28</accession>
<dbReference type="PANTHER" id="PTHR45929">
    <property type="entry name" value="JAK PATHWAY SIGNAL TRANSDUCTION ADAPTOR MOLECULE"/>
    <property type="match status" value="1"/>
</dbReference>
<name>A0AAN8MM28_9PEZI</name>
<evidence type="ECO:0000256" key="3">
    <source>
        <dbReference type="SAM" id="MobiDB-lite"/>
    </source>
</evidence>
<feature type="domain" description="SH3" evidence="4">
    <location>
        <begin position="134"/>
        <end position="195"/>
    </location>
</feature>
<dbReference type="Pfam" id="PF00018">
    <property type="entry name" value="SH3_1"/>
    <property type="match status" value="1"/>
</dbReference>
<dbReference type="Proteomes" id="UP001313282">
    <property type="component" value="Unassembled WGS sequence"/>
</dbReference>
<dbReference type="Gene3D" id="2.30.30.40">
    <property type="entry name" value="SH3 Domains"/>
    <property type="match status" value="1"/>
</dbReference>
<dbReference type="CDD" id="cd00174">
    <property type="entry name" value="SH3"/>
    <property type="match status" value="1"/>
</dbReference>
<dbReference type="InterPro" id="IPR050670">
    <property type="entry name" value="STAM"/>
</dbReference>
<organism evidence="5 6">
    <name type="scientific">Orbilia javanica</name>
    <dbReference type="NCBI Taxonomy" id="47235"/>
    <lineage>
        <taxon>Eukaryota</taxon>
        <taxon>Fungi</taxon>
        <taxon>Dikarya</taxon>
        <taxon>Ascomycota</taxon>
        <taxon>Pezizomycotina</taxon>
        <taxon>Orbiliomycetes</taxon>
        <taxon>Orbiliales</taxon>
        <taxon>Orbiliaceae</taxon>
        <taxon>Orbilia</taxon>
    </lineage>
</organism>
<dbReference type="PROSITE" id="PS50002">
    <property type="entry name" value="SH3"/>
    <property type="match status" value="1"/>
</dbReference>
<dbReference type="InterPro" id="IPR001452">
    <property type="entry name" value="SH3_domain"/>
</dbReference>
<dbReference type="PANTHER" id="PTHR45929:SF3">
    <property type="entry name" value="JAK PATHWAY SIGNAL TRANSDUCTION ADAPTOR MOLECULE"/>
    <property type="match status" value="1"/>
</dbReference>
<proteinExistence type="predicted"/>
<feature type="compositionally biased region" description="Low complexity" evidence="3">
    <location>
        <begin position="118"/>
        <end position="129"/>
    </location>
</feature>
<evidence type="ECO:0000313" key="5">
    <source>
        <dbReference type="EMBL" id="KAK6330079.1"/>
    </source>
</evidence>
<feature type="compositionally biased region" description="Basic and acidic residues" evidence="3">
    <location>
        <begin position="50"/>
        <end position="65"/>
    </location>
</feature>